<comment type="caution">
    <text evidence="1">The sequence shown here is derived from an EMBL/GenBank/DDBJ whole genome shotgun (WGS) entry which is preliminary data.</text>
</comment>
<keyword evidence="2" id="KW-1185">Reference proteome</keyword>
<dbReference type="Proteomes" id="UP000324222">
    <property type="component" value="Unassembled WGS sequence"/>
</dbReference>
<reference evidence="1 2" key="1">
    <citation type="submission" date="2019-05" db="EMBL/GenBank/DDBJ databases">
        <title>Another draft genome of Portunus trituberculatus and its Hox gene families provides insights of decapod evolution.</title>
        <authorList>
            <person name="Jeong J.-H."/>
            <person name="Song I."/>
            <person name="Kim S."/>
            <person name="Choi T."/>
            <person name="Kim D."/>
            <person name="Ryu S."/>
            <person name="Kim W."/>
        </authorList>
    </citation>
    <scope>NUCLEOTIDE SEQUENCE [LARGE SCALE GENOMIC DNA]</scope>
    <source>
        <tissue evidence="1">Muscle</tissue>
    </source>
</reference>
<sequence>MVVDLVPRGGTWNSRVKERVMSMVKHGVWYVRLHGVQVLACGSLAKGNKVRKTTPIQSANP</sequence>
<dbReference type="AlphaFoldDB" id="A0A5B7CN38"/>
<proteinExistence type="predicted"/>
<evidence type="ECO:0000313" key="2">
    <source>
        <dbReference type="Proteomes" id="UP000324222"/>
    </source>
</evidence>
<accession>A0A5B7CN38</accession>
<protein>
    <submittedName>
        <fullName evidence="1">Uncharacterized protein</fullName>
    </submittedName>
</protein>
<evidence type="ECO:0000313" key="1">
    <source>
        <dbReference type="EMBL" id="MPC10468.1"/>
    </source>
</evidence>
<dbReference type="EMBL" id="VSRR010000119">
    <property type="protein sequence ID" value="MPC10468.1"/>
    <property type="molecule type" value="Genomic_DNA"/>
</dbReference>
<gene>
    <name evidence="1" type="ORF">E2C01_003105</name>
</gene>
<name>A0A5B7CN38_PORTR</name>
<organism evidence="1 2">
    <name type="scientific">Portunus trituberculatus</name>
    <name type="common">Swimming crab</name>
    <name type="synonym">Neptunus trituberculatus</name>
    <dbReference type="NCBI Taxonomy" id="210409"/>
    <lineage>
        <taxon>Eukaryota</taxon>
        <taxon>Metazoa</taxon>
        <taxon>Ecdysozoa</taxon>
        <taxon>Arthropoda</taxon>
        <taxon>Crustacea</taxon>
        <taxon>Multicrustacea</taxon>
        <taxon>Malacostraca</taxon>
        <taxon>Eumalacostraca</taxon>
        <taxon>Eucarida</taxon>
        <taxon>Decapoda</taxon>
        <taxon>Pleocyemata</taxon>
        <taxon>Brachyura</taxon>
        <taxon>Eubrachyura</taxon>
        <taxon>Portunoidea</taxon>
        <taxon>Portunidae</taxon>
        <taxon>Portuninae</taxon>
        <taxon>Portunus</taxon>
    </lineage>
</organism>